<keyword evidence="2" id="KW-1185">Reference proteome</keyword>
<dbReference type="AlphaFoldDB" id="A0A2P5CDQ6"/>
<dbReference type="SUPFAM" id="SSF52058">
    <property type="entry name" value="L domain-like"/>
    <property type="match status" value="1"/>
</dbReference>
<dbReference type="EMBL" id="JXTB01000143">
    <property type="protein sequence ID" value="PON59135.1"/>
    <property type="molecule type" value="Genomic_DNA"/>
</dbReference>
<dbReference type="Gene3D" id="3.80.10.10">
    <property type="entry name" value="Ribonuclease Inhibitor"/>
    <property type="match status" value="1"/>
</dbReference>
<reference evidence="2" key="1">
    <citation type="submission" date="2016-06" db="EMBL/GenBank/DDBJ databases">
        <title>Parallel loss of symbiosis genes in relatives of nitrogen-fixing non-legume Parasponia.</title>
        <authorList>
            <person name="Van Velzen R."/>
            <person name="Holmer R."/>
            <person name="Bu F."/>
            <person name="Rutten L."/>
            <person name="Van Zeijl A."/>
            <person name="Liu W."/>
            <person name="Santuari L."/>
            <person name="Cao Q."/>
            <person name="Sharma T."/>
            <person name="Shen D."/>
            <person name="Roswanjaya Y."/>
            <person name="Wardhani T."/>
            <person name="Kalhor M.S."/>
            <person name="Jansen J."/>
            <person name="Van den Hoogen J."/>
            <person name="Gungor B."/>
            <person name="Hartog M."/>
            <person name="Hontelez J."/>
            <person name="Verver J."/>
            <person name="Yang W.-C."/>
            <person name="Schijlen E."/>
            <person name="Repin R."/>
            <person name="Schilthuizen M."/>
            <person name="Schranz E."/>
            <person name="Heidstra R."/>
            <person name="Miyata K."/>
            <person name="Fedorova E."/>
            <person name="Kohlen W."/>
            <person name="Bisseling T."/>
            <person name="Smit S."/>
            <person name="Geurts R."/>
        </authorList>
    </citation>
    <scope>NUCLEOTIDE SEQUENCE [LARGE SCALE GENOMIC DNA]</scope>
    <source>
        <strain evidence="2">cv. WU1-14</strain>
    </source>
</reference>
<dbReference type="Proteomes" id="UP000237105">
    <property type="component" value="Unassembled WGS sequence"/>
</dbReference>
<accession>A0A2P5CDQ6</accession>
<organism evidence="1 2">
    <name type="scientific">Parasponia andersonii</name>
    <name type="common">Sponia andersonii</name>
    <dbReference type="NCBI Taxonomy" id="3476"/>
    <lineage>
        <taxon>Eukaryota</taxon>
        <taxon>Viridiplantae</taxon>
        <taxon>Streptophyta</taxon>
        <taxon>Embryophyta</taxon>
        <taxon>Tracheophyta</taxon>
        <taxon>Spermatophyta</taxon>
        <taxon>Magnoliopsida</taxon>
        <taxon>eudicotyledons</taxon>
        <taxon>Gunneridae</taxon>
        <taxon>Pentapetalae</taxon>
        <taxon>rosids</taxon>
        <taxon>fabids</taxon>
        <taxon>Rosales</taxon>
        <taxon>Cannabaceae</taxon>
        <taxon>Parasponia</taxon>
    </lineage>
</organism>
<comment type="caution">
    <text evidence="1">The sequence shown here is derived from an EMBL/GenBank/DDBJ whole genome shotgun (WGS) entry which is preliminary data.</text>
</comment>
<gene>
    <name evidence="1" type="ORF">PanWU01x14_162540</name>
</gene>
<sequence length="161" mass="18232">MHIVKGTEAVEGIVLDMSKTRDINFNPEVFQKTYNLRFLKIYGPPNGDKESNVCPYEDLVRIDRLWNGNQPLASLKKIDLSHCRDLAKIPDLSHASNLTTLCLEGCFSLNKFPEHPRNITRLNLGRTSIEEVPSSIGCISCLEIFDLSDCGKLERLPHKHL</sequence>
<dbReference type="OrthoDB" id="1165477at2759"/>
<dbReference type="InterPro" id="IPR032675">
    <property type="entry name" value="LRR_dom_sf"/>
</dbReference>
<dbReference type="GO" id="GO:0006952">
    <property type="term" value="P:defense response"/>
    <property type="evidence" value="ECO:0007669"/>
    <property type="project" value="InterPro"/>
</dbReference>
<evidence type="ECO:0000313" key="1">
    <source>
        <dbReference type="EMBL" id="PON59135.1"/>
    </source>
</evidence>
<dbReference type="STRING" id="3476.A0A2P5CDQ6"/>
<name>A0A2P5CDQ6_PARAD</name>
<protein>
    <submittedName>
        <fullName evidence="1">LRR domain containing protein</fullName>
    </submittedName>
</protein>
<proteinExistence type="predicted"/>
<dbReference type="InterPro" id="IPR044974">
    <property type="entry name" value="Disease_R_plants"/>
</dbReference>
<evidence type="ECO:0000313" key="2">
    <source>
        <dbReference type="Proteomes" id="UP000237105"/>
    </source>
</evidence>
<dbReference type="PANTHER" id="PTHR11017:SF570">
    <property type="entry name" value="DISEASE RESISTANCE PROTEIN (TIR-NBS CLASS)-RELATED"/>
    <property type="match status" value="1"/>
</dbReference>
<dbReference type="PANTHER" id="PTHR11017">
    <property type="entry name" value="LEUCINE-RICH REPEAT-CONTAINING PROTEIN"/>
    <property type="match status" value="1"/>
</dbReference>